<sequence length="406" mass="45702">MSQQSLPNEPLPRSAGTVLPKNKRLDVNARDIKHRTPLAFAVEARKLDVVKVLLECEQVNINTSDIWARTPLWIAAKLGYSEVVRALLRRNDLLLNYRSDRAETPLAIASCKGHVSVVEQLLADGRINTNTRNRMGFTPLHLSVTSSRTDVLRLLLSHPSVDALIPSMNGDTPLHTAAERGNLDTFAQLLHDPKITNPNLPGAGNWTPLGLAARFGQHEIVREMLKDRRVEINGIAGLGQTALFLAGKMLWWEVVEELLQAESVNVYLRESEYGVSFVEFVERGYDLRVKMLLKERLRLHQISLEQSKPHRTTASHQLEIARKYRRHFREVAKSGFWQQKPGVPTYPDAPENHLILGVATNHIYSNLQEKFPNPGDEILLPESKFKNLSNIFGLKADQTGKPTPSI</sequence>
<feature type="repeat" description="ANK" evidence="3">
    <location>
        <begin position="169"/>
        <end position="190"/>
    </location>
</feature>
<dbReference type="InterPro" id="IPR036770">
    <property type="entry name" value="Ankyrin_rpt-contain_sf"/>
</dbReference>
<dbReference type="PANTHER" id="PTHR24198">
    <property type="entry name" value="ANKYRIN REPEAT AND PROTEIN KINASE DOMAIN-CONTAINING PROTEIN"/>
    <property type="match status" value="1"/>
</dbReference>
<dbReference type="PROSITE" id="PS50088">
    <property type="entry name" value="ANK_REPEAT"/>
    <property type="match status" value="2"/>
</dbReference>
<evidence type="ECO:0000256" key="1">
    <source>
        <dbReference type="ARBA" id="ARBA00022737"/>
    </source>
</evidence>
<dbReference type="Pfam" id="PF12796">
    <property type="entry name" value="Ank_2"/>
    <property type="match status" value="3"/>
</dbReference>
<feature type="repeat" description="ANK" evidence="3">
    <location>
        <begin position="135"/>
        <end position="158"/>
    </location>
</feature>
<protein>
    <submittedName>
        <fullName evidence="4">Uncharacterized protein</fullName>
    </submittedName>
</protein>
<dbReference type="SMART" id="SM00248">
    <property type="entry name" value="ANK"/>
    <property type="match status" value="7"/>
</dbReference>
<organism evidence="4 5">
    <name type="scientific">Tuber aestivum</name>
    <name type="common">summer truffle</name>
    <dbReference type="NCBI Taxonomy" id="59557"/>
    <lineage>
        <taxon>Eukaryota</taxon>
        <taxon>Fungi</taxon>
        <taxon>Dikarya</taxon>
        <taxon>Ascomycota</taxon>
        <taxon>Pezizomycotina</taxon>
        <taxon>Pezizomycetes</taxon>
        <taxon>Pezizales</taxon>
        <taxon>Tuberaceae</taxon>
        <taxon>Tuber</taxon>
    </lineage>
</organism>
<proteinExistence type="predicted"/>
<dbReference type="PANTHER" id="PTHR24198:SF165">
    <property type="entry name" value="ANKYRIN REPEAT-CONTAINING PROTEIN-RELATED"/>
    <property type="match status" value="1"/>
</dbReference>
<dbReference type="SUPFAM" id="SSF48403">
    <property type="entry name" value="Ankyrin repeat"/>
    <property type="match status" value="1"/>
</dbReference>
<keyword evidence="1" id="KW-0677">Repeat</keyword>
<evidence type="ECO:0000313" key="5">
    <source>
        <dbReference type="Proteomes" id="UP001412239"/>
    </source>
</evidence>
<dbReference type="Proteomes" id="UP001412239">
    <property type="component" value="Unassembled WGS sequence"/>
</dbReference>
<evidence type="ECO:0000256" key="2">
    <source>
        <dbReference type="ARBA" id="ARBA00023043"/>
    </source>
</evidence>
<keyword evidence="5" id="KW-1185">Reference proteome</keyword>
<dbReference type="EMBL" id="LN891228">
    <property type="protein sequence ID" value="CUS07252.1"/>
    <property type="molecule type" value="Genomic_DNA"/>
</dbReference>
<evidence type="ECO:0000313" key="4">
    <source>
        <dbReference type="EMBL" id="CUS07252.1"/>
    </source>
</evidence>
<dbReference type="InterPro" id="IPR002110">
    <property type="entry name" value="Ankyrin_rpt"/>
</dbReference>
<evidence type="ECO:0000256" key="3">
    <source>
        <dbReference type="PROSITE-ProRule" id="PRU00023"/>
    </source>
</evidence>
<dbReference type="AlphaFoldDB" id="A0A292PIH7"/>
<gene>
    <name evidence="4" type="ORF">GSTUAT00008667001</name>
</gene>
<keyword evidence="2 3" id="KW-0040">ANK repeat</keyword>
<dbReference type="PROSITE" id="PS50297">
    <property type="entry name" value="ANK_REP_REGION"/>
    <property type="match status" value="2"/>
</dbReference>
<dbReference type="Gene3D" id="1.25.40.20">
    <property type="entry name" value="Ankyrin repeat-containing domain"/>
    <property type="match status" value="2"/>
</dbReference>
<accession>A0A292PIH7</accession>
<reference evidence="4" key="1">
    <citation type="submission" date="2015-10" db="EMBL/GenBank/DDBJ databases">
        <authorList>
            <person name="Regsiter A."/>
            <person name="william w."/>
        </authorList>
    </citation>
    <scope>NUCLEOTIDE SEQUENCE</scope>
    <source>
        <strain evidence="4">Montdore</strain>
    </source>
</reference>
<name>A0A292PIH7_9PEZI</name>